<keyword evidence="1 4" id="KW-0808">Transferase</keyword>
<evidence type="ECO:0000313" key="4">
    <source>
        <dbReference type="EMBL" id="THD07383.1"/>
    </source>
</evidence>
<dbReference type="SUPFAM" id="SSF52540">
    <property type="entry name" value="P-loop containing nucleoside triphosphate hydrolases"/>
    <property type="match status" value="1"/>
</dbReference>
<gene>
    <name evidence="4" type="ORF">B1991_08850</name>
</gene>
<feature type="repeat" description="TPR" evidence="2">
    <location>
        <begin position="161"/>
        <end position="194"/>
    </location>
</feature>
<dbReference type="Pfam" id="PF13432">
    <property type="entry name" value="TPR_16"/>
    <property type="match status" value="1"/>
</dbReference>
<dbReference type="InterPro" id="IPR026634">
    <property type="entry name" value="TPST-like"/>
</dbReference>
<keyword evidence="5" id="KW-1185">Reference proteome</keyword>
<sequence>MPRSANEHRPAGDAGPRLDGLAPEALQHLQAAAHAIRDGAIDTASQALDNVLAVAPEHPEALRLYGLLHTRTHRHDEALAMLQRAIAQWPDYALAHSDLGNARQAAGDMDGAFASWRQACTLAPDAPMPWFNLGRNLQLHGDTAAAIAALEQAQAQAPDFLPATILLGDALVHAGRFDEAAARYRAALTLHPACGDAWRGLANMKTRPLSEDDREHLARVLRRPDLLPSDRIATGFALGKVCEDQHRHEQAFAALSAANAQLRELAPWDAGAFRQHADAILAASARLPPPLDPGLGHEAIFIVGLPRSGSTLFEQILAAHPQVEGASELPDLEQVLGEESSRRRQPLLHWIGDASARDWQRLGRRYLERTRRWRRHKPRHTDKLPSNWLLSGVLGAMLPGAPIVDVRRDALEAGWSCYKQQFYRLPHFACTLTDIAAYIRDYERIMAVWQADMPRRIRTQHYEALLAAPEAEIRALLAFCGLPFDPACLDYHHAGRNVRTASAAQVRQPLQHDTARADRYGALLDPLRLGLGRSTMVR</sequence>
<comment type="caution">
    <text evidence="4">The sequence shown here is derived from an EMBL/GenBank/DDBJ whole genome shotgun (WGS) entry which is preliminary data.</text>
</comment>
<proteinExistence type="predicted"/>
<dbReference type="SMART" id="SM00028">
    <property type="entry name" value="TPR"/>
    <property type="match status" value="5"/>
</dbReference>
<dbReference type="InterPro" id="IPR027417">
    <property type="entry name" value="P-loop_NTPase"/>
</dbReference>
<dbReference type="RefSeq" id="WP_136258362.1">
    <property type="nucleotide sequence ID" value="NZ_MWIO01000026.1"/>
</dbReference>
<dbReference type="Proteomes" id="UP000306317">
    <property type="component" value="Unassembled WGS sequence"/>
</dbReference>
<protein>
    <submittedName>
        <fullName evidence="4">Sulfotransferase</fullName>
    </submittedName>
</protein>
<dbReference type="GO" id="GO:0008476">
    <property type="term" value="F:protein-tyrosine sulfotransferase activity"/>
    <property type="evidence" value="ECO:0007669"/>
    <property type="project" value="InterPro"/>
</dbReference>
<keyword evidence="2" id="KW-0802">TPR repeat</keyword>
<dbReference type="Gene3D" id="1.25.40.10">
    <property type="entry name" value="Tetratricopeptide repeat domain"/>
    <property type="match status" value="2"/>
</dbReference>
<organism evidence="4 5">
    <name type="scientific">Rhodanobacter lindaniclasticus</name>
    <dbReference type="NCBI Taxonomy" id="75310"/>
    <lineage>
        <taxon>Bacteria</taxon>
        <taxon>Pseudomonadati</taxon>
        <taxon>Pseudomonadota</taxon>
        <taxon>Gammaproteobacteria</taxon>
        <taxon>Lysobacterales</taxon>
        <taxon>Rhodanobacteraceae</taxon>
        <taxon>Rhodanobacter</taxon>
    </lineage>
</organism>
<evidence type="ECO:0000313" key="5">
    <source>
        <dbReference type="Proteomes" id="UP000306317"/>
    </source>
</evidence>
<dbReference type="PROSITE" id="PS50005">
    <property type="entry name" value="TPR"/>
    <property type="match status" value="2"/>
</dbReference>
<evidence type="ECO:0000256" key="3">
    <source>
        <dbReference type="SAM" id="MobiDB-lite"/>
    </source>
</evidence>
<dbReference type="AlphaFoldDB" id="A0A4S3KFJ7"/>
<dbReference type="EMBL" id="MWIO01000026">
    <property type="protein sequence ID" value="THD07383.1"/>
    <property type="molecule type" value="Genomic_DNA"/>
</dbReference>
<dbReference type="SUPFAM" id="SSF48452">
    <property type="entry name" value="TPR-like"/>
    <property type="match status" value="1"/>
</dbReference>
<dbReference type="InterPro" id="IPR011990">
    <property type="entry name" value="TPR-like_helical_dom_sf"/>
</dbReference>
<dbReference type="InterPro" id="IPR019734">
    <property type="entry name" value="TPR_rpt"/>
</dbReference>
<dbReference type="Gene3D" id="3.40.50.300">
    <property type="entry name" value="P-loop containing nucleotide triphosphate hydrolases"/>
    <property type="match status" value="1"/>
</dbReference>
<dbReference type="PANTHER" id="PTHR12788:SF10">
    <property type="entry name" value="PROTEIN-TYROSINE SULFOTRANSFERASE"/>
    <property type="match status" value="1"/>
</dbReference>
<name>A0A4S3KFJ7_9GAMM</name>
<evidence type="ECO:0000256" key="1">
    <source>
        <dbReference type="ARBA" id="ARBA00022679"/>
    </source>
</evidence>
<reference evidence="4 5" key="1">
    <citation type="submission" date="2017-02" db="EMBL/GenBank/DDBJ databases">
        <title>Whole genome sequencing of Rhodanobacter lindaniclasticus DSM 17932.</title>
        <authorList>
            <person name="Kumar S."/>
            <person name="Patil P."/>
            <person name="Patil P.B."/>
        </authorList>
    </citation>
    <scope>NUCLEOTIDE SEQUENCE [LARGE SCALE GENOMIC DNA]</scope>
    <source>
        <strain evidence="4 5">DSM 17932</strain>
    </source>
</reference>
<accession>A0A4S3KFJ7</accession>
<dbReference type="PANTHER" id="PTHR12788">
    <property type="entry name" value="PROTEIN-TYROSINE SULFOTRANSFERASE 2"/>
    <property type="match status" value="1"/>
</dbReference>
<feature type="repeat" description="TPR" evidence="2">
    <location>
        <begin position="59"/>
        <end position="92"/>
    </location>
</feature>
<feature type="region of interest" description="Disordered" evidence="3">
    <location>
        <begin position="1"/>
        <end position="20"/>
    </location>
</feature>
<dbReference type="Pfam" id="PF14559">
    <property type="entry name" value="TPR_19"/>
    <property type="match status" value="1"/>
</dbReference>
<feature type="compositionally biased region" description="Basic and acidic residues" evidence="3">
    <location>
        <begin position="1"/>
        <end position="11"/>
    </location>
</feature>
<dbReference type="OrthoDB" id="9766687at2"/>
<evidence type="ECO:0000256" key="2">
    <source>
        <dbReference type="PROSITE-ProRule" id="PRU00339"/>
    </source>
</evidence>
<dbReference type="Pfam" id="PF13469">
    <property type="entry name" value="Sulfotransfer_3"/>
    <property type="match status" value="1"/>
</dbReference>